<dbReference type="AlphaFoldDB" id="A0A914XAY7"/>
<sequence length="653" mass="70274">MSINSTSNSVPRYVLVPSSILTDSERNALLDRSRLNAASSTVNRIERQIVSIASNPILSSEHKAEQLKSAVSGLDSATRDYLHTVADANVNAADEPMMTNVEGEESSITAPYYTRPLPEQAPIAPADQSLAGRETLMFQQPVTLQTTTYRRGLRTEGHHHPLLLLPPVQKVDGQVKGGKTIHIKDTSVLNGSPAVGHKIGCKPLRAAAVYAEAFKRKASQAQRIQHCHCSYALLSTTTCQFNEREREGVCNLDILTENNIDNMNHRYREEFEQTSTILLKVAERVSAEVLGRAMARLNTQTTRFDVAATIEWGGSALCSAVGTTVGTVGLLLTVLLGQTGYIYRGPIGRALRHFNYFVTLQPDMSCDFNEPEREGVCTLTSLTADAVRQLNYKYHDQFDQTTTLLIKVANQFASNVVAAALKQLETRAKTSLLGVMNWGEPAGGGGLFIPSTVTASDGVDWAWALGRPPPLALGASGPPPPPLQFIRFTSPDPSASQTSIILLKVVQKTTIDTLAAAMDFFTDGAVTKMDVDATIEWSDLFRAATGSGALVSARVRKWLSLPGDGRARPSLTPPAAAVEVRRRRGPRRATPSAAVLAVPVAPPVAVPAATAVARQHAVQPAIHGGHTTAAVSSLTLILFDTAAVARVRLWSLT</sequence>
<reference evidence="2" key="1">
    <citation type="submission" date="2022-11" db="UniProtKB">
        <authorList>
            <consortium name="WormBaseParasite"/>
        </authorList>
    </citation>
    <scope>IDENTIFICATION</scope>
</reference>
<evidence type="ECO:0000313" key="2">
    <source>
        <dbReference type="WBParaSite" id="PSAMB.scaffold758size41815.g8535.t1"/>
    </source>
</evidence>
<organism evidence="1 2">
    <name type="scientific">Plectus sambesii</name>
    <dbReference type="NCBI Taxonomy" id="2011161"/>
    <lineage>
        <taxon>Eukaryota</taxon>
        <taxon>Metazoa</taxon>
        <taxon>Ecdysozoa</taxon>
        <taxon>Nematoda</taxon>
        <taxon>Chromadorea</taxon>
        <taxon>Plectida</taxon>
        <taxon>Plectina</taxon>
        <taxon>Plectoidea</taxon>
        <taxon>Plectidae</taxon>
        <taxon>Plectus</taxon>
    </lineage>
</organism>
<protein>
    <submittedName>
        <fullName evidence="2">Uncharacterized protein</fullName>
    </submittedName>
</protein>
<dbReference type="WBParaSite" id="PSAMB.scaffold758size41815.g8535.t1">
    <property type="protein sequence ID" value="PSAMB.scaffold758size41815.g8535.t1"/>
    <property type="gene ID" value="PSAMB.scaffold758size41815.g8535"/>
</dbReference>
<accession>A0A914XAY7</accession>
<proteinExistence type="predicted"/>
<evidence type="ECO:0000313" key="1">
    <source>
        <dbReference type="Proteomes" id="UP000887566"/>
    </source>
</evidence>
<dbReference type="Proteomes" id="UP000887566">
    <property type="component" value="Unplaced"/>
</dbReference>
<keyword evidence="1" id="KW-1185">Reference proteome</keyword>
<name>A0A914XAY7_9BILA</name>